<protein>
    <recommendedName>
        <fullName evidence="16">Methenyltetrahydrofolate cyclohydrolase</fullName>
    </recommendedName>
</protein>
<sequence length="299" mass="33572">MVAEPFAKVIDGKSMVKQIREEISAEAAKLKEAIEVVPRLAVILVGDRMDSFTYVWNKKKACESVRIKSFEYNSDFNCDPSVHGILVQLPLPSHINEQNILNVVTIKKDVDGFHPLNIGRLAMRGREPLFGPCTPKGCIELLHRYGVDIKRKRVIFIGWSNIVGMPTALLLQREDATVTIVHSRTKNPEEITRQENIIIFAMGQPNMVRGSRIKLGSIIINVRINPIEDASSPRRYQLVGDVCYDKACKIAMVVTPVPRGVSPMTIALLLSNMVSSIKREFYPFDSSYTWGNLLVYFAG</sequence>
<keyword evidence="6" id="KW-0560">Oxidoreductase</keyword>
<dbReference type="Gene3D" id="3.40.50.720">
    <property type="entry name" value="NAD(P)-binding Rossmann-like Domain"/>
    <property type="match status" value="1"/>
</dbReference>
<dbReference type="InterPro" id="IPR000672">
    <property type="entry name" value="THF_DH/CycHdrlase"/>
</dbReference>
<evidence type="ECO:0000313" key="14">
    <source>
        <dbReference type="EMBL" id="KAG8488946.1"/>
    </source>
</evidence>
<dbReference type="InterPro" id="IPR046346">
    <property type="entry name" value="Aminoacid_DH-like_N_sf"/>
</dbReference>
<organism evidence="14 15">
    <name type="scientific">Gossypium anomalum</name>
    <dbReference type="NCBI Taxonomy" id="47600"/>
    <lineage>
        <taxon>Eukaryota</taxon>
        <taxon>Viridiplantae</taxon>
        <taxon>Streptophyta</taxon>
        <taxon>Embryophyta</taxon>
        <taxon>Tracheophyta</taxon>
        <taxon>Spermatophyta</taxon>
        <taxon>Magnoliopsida</taxon>
        <taxon>eudicotyledons</taxon>
        <taxon>Gunneridae</taxon>
        <taxon>Pentapetalae</taxon>
        <taxon>rosids</taxon>
        <taxon>malvids</taxon>
        <taxon>Malvales</taxon>
        <taxon>Malvaceae</taxon>
        <taxon>Malvoideae</taxon>
        <taxon>Gossypium</taxon>
    </lineage>
</organism>
<evidence type="ECO:0000256" key="10">
    <source>
        <dbReference type="ARBA" id="ARBA00058319"/>
    </source>
</evidence>
<dbReference type="PANTHER" id="PTHR48099">
    <property type="entry name" value="C-1-TETRAHYDROFOLATE SYNTHASE, CYTOPLASMIC-RELATED"/>
    <property type="match status" value="1"/>
</dbReference>
<dbReference type="GO" id="GO:0009853">
    <property type="term" value="P:photorespiration"/>
    <property type="evidence" value="ECO:0007669"/>
    <property type="project" value="UniProtKB-KW"/>
</dbReference>
<dbReference type="GO" id="GO:0004488">
    <property type="term" value="F:methylenetetrahydrofolate dehydrogenase (NADP+) activity"/>
    <property type="evidence" value="ECO:0007669"/>
    <property type="project" value="UniProtKB-EC"/>
</dbReference>
<dbReference type="PANTHER" id="PTHR48099:SF5">
    <property type="entry name" value="C-1-TETRAHYDROFOLATE SYNTHASE, CYTOPLASMIC"/>
    <property type="match status" value="1"/>
</dbReference>
<name>A0A8J6CZ51_9ROSI</name>
<comment type="pathway">
    <text evidence="1">One-carbon metabolism; tetrahydrofolate interconversion.</text>
</comment>
<evidence type="ECO:0008006" key="16">
    <source>
        <dbReference type="Google" id="ProtNLM"/>
    </source>
</evidence>
<evidence type="ECO:0000256" key="9">
    <source>
        <dbReference type="ARBA" id="ARBA00052194"/>
    </source>
</evidence>
<keyword evidence="3" id="KW-0554">One-carbon metabolism</keyword>
<dbReference type="SUPFAM" id="SSF51735">
    <property type="entry name" value="NAD(P)-binding Rossmann-fold domains"/>
    <property type="match status" value="1"/>
</dbReference>
<gene>
    <name evidence="14" type="ORF">CXB51_016986</name>
</gene>
<comment type="subunit">
    <text evidence="2">Homodimer.</text>
</comment>
<evidence type="ECO:0000256" key="6">
    <source>
        <dbReference type="ARBA" id="ARBA00023002"/>
    </source>
</evidence>
<comment type="catalytic activity">
    <reaction evidence="9">
        <text>(6R)-5,10-methylene-5,6,7,8-tetrahydrofolate + NADP(+) = (6R)-5,10-methenyltetrahydrofolate + NADPH</text>
        <dbReference type="Rhea" id="RHEA:22812"/>
        <dbReference type="ChEBI" id="CHEBI:15636"/>
        <dbReference type="ChEBI" id="CHEBI:57455"/>
        <dbReference type="ChEBI" id="CHEBI:57783"/>
        <dbReference type="ChEBI" id="CHEBI:58349"/>
        <dbReference type="EC" id="1.5.1.5"/>
    </reaction>
</comment>
<keyword evidence="5" id="KW-0521">NADP</keyword>
<dbReference type="CDD" id="cd01080">
    <property type="entry name" value="NAD_bind_m-THF_DH_Cyclohyd"/>
    <property type="match status" value="1"/>
</dbReference>
<dbReference type="InterPro" id="IPR020631">
    <property type="entry name" value="THF_DH/CycHdrlase_NAD-bd_dom"/>
</dbReference>
<feature type="domain" description="Tetrahydrofolate dehydrogenase/cyclohydrolase NAD(P)-binding" evidence="13">
    <location>
        <begin position="132"/>
        <end position="280"/>
    </location>
</feature>
<dbReference type="EMBL" id="JAHUZN010000007">
    <property type="protein sequence ID" value="KAG8488946.1"/>
    <property type="molecule type" value="Genomic_DNA"/>
</dbReference>
<feature type="domain" description="Tetrahydrofolate dehydrogenase/cyclohydrolase catalytic" evidence="12">
    <location>
        <begin position="10"/>
        <end position="111"/>
    </location>
</feature>
<comment type="function">
    <text evidence="10">Catalyzes the oxidation of 5,10-methylenetetrahydrofolate to 5,10-methenyltetrahydrofolate and then the hydrolysis of 5,10-methenyltetrahydrofolate to 10-formyltetrahydrofolate.</text>
</comment>
<dbReference type="Gene3D" id="3.40.50.10860">
    <property type="entry name" value="Leucine Dehydrogenase, chain A, domain 1"/>
    <property type="match status" value="1"/>
</dbReference>
<dbReference type="SUPFAM" id="SSF53223">
    <property type="entry name" value="Aminoacid dehydrogenase-like, N-terminal domain"/>
    <property type="match status" value="1"/>
</dbReference>
<evidence type="ECO:0000256" key="3">
    <source>
        <dbReference type="ARBA" id="ARBA00022563"/>
    </source>
</evidence>
<evidence type="ECO:0000256" key="4">
    <source>
        <dbReference type="ARBA" id="ARBA00022801"/>
    </source>
</evidence>
<evidence type="ECO:0000259" key="13">
    <source>
        <dbReference type="Pfam" id="PF02882"/>
    </source>
</evidence>
<evidence type="ECO:0000256" key="7">
    <source>
        <dbReference type="ARBA" id="ARBA00023238"/>
    </source>
</evidence>
<dbReference type="GO" id="GO:0035999">
    <property type="term" value="P:tetrahydrofolate interconversion"/>
    <property type="evidence" value="ECO:0007669"/>
    <property type="project" value="TreeGrafter"/>
</dbReference>
<dbReference type="Proteomes" id="UP000701853">
    <property type="component" value="Chromosome 7"/>
</dbReference>
<keyword evidence="7" id="KW-0601">Photorespiration</keyword>
<dbReference type="GO" id="GO:0004477">
    <property type="term" value="F:methenyltetrahydrofolate cyclohydrolase activity"/>
    <property type="evidence" value="ECO:0007669"/>
    <property type="project" value="TreeGrafter"/>
</dbReference>
<dbReference type="HAMAP" id="MF_01576">
    <property type="entry name" value="THF_DHG_CYH"/>
    <property type="match status" value="1"/>
</dbReference>
<dbReference type="AlphaFoldDB" id="A0A8J6CZ51"/>
<dbReference type="InterPro" id="IPR036291">
    <property type="entry name" value="NAD(P)-bd_dom_sf"/>
</dbReference>
<dbReference type="PRINTS" id="PR00085">
    <property type="entry name" value="THFDHDRGNASE"/>
</dbReference>
<evidence type="ECO:0000313" key="15">
    <source>
        <dbReference type="Proteomes" id="UP000701853"/>
    </source>
</evidence>
<proteinExistence type="inferred from homology"/>
<accession>A0A8J6CZ51</accession>
<reference evidence="14 15" key="1">
    <citation type="journal article" date="2021" name="bioRxiv">
        <title>The Gossypium anomalum genome as a resource for cotton improvement and evolutionary analysis of hybrid incompatibility.</title>
        <authorList>
            <person name="Grover C.E."/>
            <person name="Yuan D."/>
            <person name="Arick M.A."/>
            <person name="Miller E.R."/>
            <person name="Hu G."/>
            <person name="Peterson D.G."/>
            <person name="Wendel J.F."/>
            <person name="Udall J.A."/>
        </authorList>
    </citation>
    <scope>NUCLEOTIDE SEQUENCE [LARGE SCALE GENOMIC DNA]</scope>
    <source>
        <strain evidence="14">JFW-Udall</strain>
        <tissue evidence="14">Leaf</tissue>
    </source>
</reference>
<dbReference type="GO" id="GO:0005829">
    <property type="term" value="C:cytosol"/>
    <property type="evidence" value="ECO:0007669"/>
    <property type="project" value="TreeGrafter"/>
</dbReference>
<evidence type="ECO:0000256" key="8">
    <source>
        <dbReference type="ARBA" id="ARBA00023268"/>
    </source>
</evidence>
<dbReference type="Pfam" id="PF00763">
    <property type="entry name" value="THF_DHG_CYH"/>
    <property type="match status" value="1"/>
</dbReference>
<keyword evidence="8" id="KW-0511">Multifunctional enzyme</keyword>
<evidence type="ECO:0000256" key="2">
    <source>
        <dbReference type="ARBA" id="ARBA00011738"/>
    </source>
</evidence>
<dbReference type="FunFam" id="3.40.50.720:FF:000006">
    <property type="entry name" value="Bifunctional protein FolD"/>
    <property type="match status" value="1"/>
</dbReference>
<comment type="similarity">
    <text evidence="11">Belongs to the tetrahydrofolate dehydrogenase/cyclohydrolase family.</text>
</comment>
<dbReference type="InterPro" id="IPR020630">
    <property type="entry name" value="THF_DH/CycHdrlase_cat_dom"/>
</dbReference>
<evidence type="ECO:0000256" key="11">
    <source>
        <dbReference type="ARBA" id="ARBA00061364"/>
    </source>
</evidence>
<evidence type="ECO:0000259" key="12">
    <source>
        <dbReference type="Pfam" id="PF00763"/>
    </source>
</evidence>
<evidence type="ECO:0000256" key="1">
    <source>
        <dbReference type="ARBA" id="ARBA00004777"/>
    </source>
</evidence>
<keyword evidence="15" id="KW-1185">Reference proteome</keyword>
<dbReference type="Pfam" id="PF02882">
    <property type="entry name" value="THF_DHG_CYH_C"/>
    <property type="match status" value="1"/>
</dbReference>
<keyword evidence="4" id="KW-0378">Hydrolase</keyword>
<dbReference type="OrthoDB" id="5126881at2759"/>
<comment type="caution">
    <text evidence="14">The sequence shown here is derived from an EMBL/GenBank/DDBJ whole genome shotgun (WGS) entry which is preliminary data.</text>
</comment>
<evidence type="ECO:0000256" key="5">
    <source>
        <dbReference type="ARBA" id="ARBA00022857"/>
    </source>
</evidence>